<dbReference type="OMA" id="ELCTDIM"/>
<evidence type="ECO:0000313" key="1">
    <source>
        <dbReference type="EMBL" id="GAQ44539.1"/>
    </source>
</evidence>
<name>A0A100INN2_ASPNG</name>
<dbReference type="PANTHER" id="PTHR38116">
    <property type="entry name" value="CHROMOSOME 7, WHOLE GENOME SHOTGUN SEQUENCE"/>
    <property type="match status" value="1"/>
</dbReference>
<protein>
    <recommendedName>
        <fullName evidence="3">BZIP domain-containing protein</fullName>
    </recommendedName>
</protein>
<dbReference type="Pfam" id="PF11905">
    <property type="entry name" value="DUF3425"/>
    <property type="match status" value="1"/>
</dbReference>
<dbReference type="EMBL" id="BCMY01000013">
    <property type="protein sequence ID" value="GAQ44539.1"/>
    <property type="molecule type" value="Genomic_DNA"/>
</dbReference>
<reference evidence="2" key="1">
    <citation type="journal article" date="2016" name="Genome Announc.">
        <title>Draft genome sequence of Aspergillus niger strain An76.</title>
        <authorList>
            <person name="Gong W."/>
            <person name="Cheng Z."/>
            <person name="Zhang H."/>
            <person name="Liu L."/>
            <person name="Gao P."/>
            <person name="Wang L."/>
        </authorList>
    </citation>
    <scope>NUCLEOTIDE SEQUENCE [LARGE SCALE GENOMIC DNA]</scope>
    <source>
        <strain evidence="2">An76</strain>
    </source>
</reference>
<accession>A0A100INN2</accession>
<dbReference type="AlphaFoldDB" id="A0A100INN2"/>
<proteinExistence type="predicted"/>
<gene>
    <name evidence="1" type="ORF">ABL_07200</name>
</gene>
<evidence type="ECO:0008006" key="3">
    <source>
        <dbReference type="Google" id="ProtNLM"/>
    </source>
</evidence>
<dbReference type="VEuPathDB" id="FungiDB:An11g07790"/>
<dbReference type="VEuPathDB" id="FungiDB:M747DRAFT_286874"/>
<dbReference type="VEuPathDB" id="FungiDB:ASPNIDRAFT2_1112218"/>
<organism evidence="1 2">
    <name type="scientific">Aspergillus niger</name>
    <dbReference type="NCBI Taxonomy" id="5061"/>
    <lineage>
        <taxon>Eukaryota</taxon>
        <taxon>Fungi</taxon>
        <taxon>Dikarya</taxon>
        <taxon>Ascomycota</taxon>
        <taxon>Pezizomycotina</taxon>
        <taxon>Eurotiomycetes</taxon>
        <taxon>Eurotiomycetidae</taxon>
        <taxon>Eurotiales</taxon>
        <taxon>Aspergillaceae</taxon>
        <taxon>Aspergillus</taxon>
        <taxon>Aspergillus subgen. Circumdati</taxon>
    </lineage>
</organism>
<comment type="caution">
    <text evidence="1">The sequence shown here is derived from an EMBL/GenBank/DDBJ whole genome shotgun (WGS) entry which is preliminary data.</text>
</comment>
<evidence type="ECO:0000313" key="2">
    <source>
        <dbReference type="Proteomes" id="UP000068243"/>
    </source>
</evidence>
<dbReference type="PANTHER" id="PTHR38116:SF1">
    <property type="entry name" value="BZIP DOMAIN-CONTAINING PROTEIN"/>
    <property type="match status" value="1"/>
</dbReference>
<dbReference type="InterPro" id="IPR021833">
    <property type="entry name" value="DUF3425"/>
</dbReference>
<dbReference type="OrthoDB" id="2245989at2759"/>
<sequence length="339" mass="38727">MRARDAPPQSANPHVIYVAEKLPDDDWHGVSDVKERRRRQNRLNQRVRRYKARLAQASSISSNGHYHPVTTLQTPLNIESTGHPQSLQPHPGQDVESELTTLTRFYRGYNGSEDSKATTTTRNTPSIQSKIDALCAKMPSTDKVNILLEQIAKFHSSYQLNCPQADHLLSLTRMNVHRAFVANMATLGITWEWMEDDSISPFSLGRPGHDDLVATTLPDSLRPTELQRRSPHHTWIDLFPCPIMRNNLIRVGDDWDDEELCTDIMGFWNGTSTGPYGLIIWGEPSDPRSWEITEGFLKKWGCLVHGCVDLMWSTNHWRAKRGERPLFSMTKVYRQLGQT</sequence>
<dbReference type="VEuPathDB" id="FungiDB:ATCC64974_92980"/>
<dbReference type="Proteomes" id="UP000068243">
    <property type="component" value="Unassembled WGS sequence"/>
</dbReference>